<sequence length="445" mass="49567">MSSWPKSSAGSRRAPPNPNGSAQKRRFRRGAPYPGRGDERGDELKDVLDSYEEREQIQNFTGSVKFEGFKHQSNAKPENSTPADRRKTLYQKFYRQVQEERKPPDCVVMSVTNQCLDYPKSLSQCLQERGLSVEMLYLQAETGLTRALQDVRAEGSPLCILVEQTNIALSSCTVIIFSDSLKIHRNMPKDQAMDFVSAEHSRGLVKERPPRDPADIAAQASQLLDDFLDREKMERHSVPTDTRTLLTLLAEGVHLYPEELETISEYVRARQEHIQASNNEGEKGSMLPPGLGKPPPLLPTPPGPPQPQPGDGPMMDHSPPPRPPLLPSPGSYPKTKPPPLLSLHGLPRSITRGPISTRTSTPAQPLQRPRRESRAPVAPSSFISPRSQGPSQYSRPPSLPKEFPSSTSLFSRSPSPTAEWPPTLRTETHRRTCSVTHADYQQSFI</sequence>
<dbReference type="EMBL" id="CADEAL010004259">
    <property type="protein sequence ID" value="CAB1455532.1"/>
    <property type="molecule type" value="Genomic_DNA"/>
</dbReference>
<reference evidence="2" key="1">
    <citation type="submission" date="2020-03" db="EMBL/GenBank/DDBJ databases">
        <authorList>
            <person name="Weist P."/>
        </authorList>
    </citation>
    <scope>NUCLEOTIDE SEQUENCE</scope>
</reference>
<dbReference type="InterPro" id="IPR052600">
    <property type="entry name" value="Nuc_rcpt_coact/corep"/>
</dbReference>
<dbReference type="SUPFAM" id="SSF52954">
    <property type="entry name" value="Class II aaRS ABD-related"/>
    <property type="match status" value="1"/>
</dbReference>
<dbReference type="Proteomes" id="UP001153269">
    <property type="component" value="Unassembled WGS sequence"/>
</dbReference>
<feature type="region of interest" description="Disordered" evidence="1">
    <location>
        <begin position="277"/>
        <end position="428"/>
    </location>
</feature>
<gene>
    <name evidence="2" type="ORF">PLEPLA_LOCUS43313</name>
</gene>
<feature type="region of interest" description="Disordered" evidence="1">
    <location>
        <begin position="1"/>
        <end position="52"/>
    </location>
</feature>
<dbReference type="InterPro" id="IPR036621">
    <property type="entry name" value="Anticodon-bd_dom_sf"/>
</dbReference>
<proteinExistence type="predicted"/>
<feature type="compositionally biased region" description="Pro residues" evidence="1">
    <location>
        <begin position="318"/>
        <end position="327"/>
    </location>
</feature>
<feature type="compositionally biased region" description="Low complexity" evidence="1">
    <location>
        <begin position="403"/>
        <end position="417"/>
    </location>
</feature>
<dbReference type="Gene3D" id="3.40.50.800">
    <property type="entry name" value="Anticodon-binding domain"/>
    <property type="match status" value="1"/>
</dbReference>
<comment type="caution">
    <text evidence="2">The sequence shown here is derived from an EMBL/GenBank/DDBJ whole genome shotgun (WGS) entry which is preliminary data.</text>
</comment>
<accession>A0A9N7VUJ4</accession>
<feature type="compositionally biased region" description="Polar residues" evidence="1">
    <location>
        <begin position="354"/>
        <end position="364"/>
    </location>
</feature>
<dbReference type="PANTHER" id="PTHR23295">
    <property type="entry name" value="NUCLEAR RECEPTOR COACTIVATOR 5-RELATED"/>
    <property type="match status" value="1"/>
</dbReference>
<organism evidence="2 3">
    <name type="scientific">Pleuronectes platessa</name>
    <name type="common">European plaice</name>
    <dbReference type="NCBI Taxonomy" id="8262"/>
    <lineage>
        <taxon>Eukaryota</taxon>
        <taxon>Metazoa</taxon>
        <taxon>Chordata</taxon>
        <taxon>Craniata</taxon>
        <taxon>Vertebrata</taxon>
        <taxon>Euteleostomi</taxon>
        <taxon>Actinopterygii</taxon>
        <taxon>Neopterygii</taxon>
        <taxon>Teleostei</taxon>
        <taxon>Neoteleostei</taxon>
        <taxon>Acanthomorphata</taxon>
        <taxon>Carangaria</taxon>
        <taxon>Pleuronectiformes</taxon>
        <taxon>Pleuronectoidei</taxon>
        <taxon>Pleuronectidae</taxon>
        <taxon>Pleuronectes</taxon>
    </lineage>
</organism>
<feature type="compositionally biased region" description="Polar residues" evidence="1">
    <location>
        <begin position="1"/>
        <end position="10"/>
    </location>
</feature>
<name>A0A9N7VUJ4_PLEPL</name>
<evidence type="ECO:0000313" key="2">
    <source>
        <dbReference type="EMBL" id="CAB1455532.1"/>
    </source>
</evidence>
<dbReference type="PANTHER" id="PTHR23295:SF5">
    <property type="entry name" value="SI:CH211-216L23.2"/>
    <property type="match status" value="1"/>
</dbReference>
<feature type="compositionally biased region" description="Pro residues" evidence="1">
    <location>
        <begin position="291"/>
        <end position="310"/>
    </location>
</feature>
<evidence type="ECO:0008006" key="4">
    <source>
        <dbReference type="Google" id="ProtNLM"/>
    </source>
</evidence>
<feature type="compositionally biased region" description="Basic and acidic residues" evidence="1">
    <location>
        <begin position="36"/>
        <end position="52"/>
    </location>
</feature>
<feature type="compositionally biased region" description="Polar residues" evidence="1">
    <location>
        <begin position="71"/>
        <end position="82"/>
    </location>
</feature>
<protein>
    <recommendedName>
        <fullName evidence="4">Nuclear receptor coactivator 5</fullName>
    </recommendedName>
</protein>
<evidence type="ECO:0000256" key="1">
    <source>
        <dbReference type="SAM" id="MobiDB-lite"/>
    </source>
</evidence>
<feature type="region of interest" description="Disordered" evidence="1">
    <location>
        <begin position="66"/>
        <end position="85"/>
    </location>
</feature>
<feature type="compositionally biased region" description="Polar residues" evidence="1">
    <location>
        <begin position="381"/>
        <end position="395"/>
    </location>
</feature>
<keyword evidence="3" id="KW-1185">Reference proteome</keyword>
<dbReference type="AlphaFoldDB" id="A0A9N7VUJ4"/>
<evidence type="ECO:0000313" key="3">
    <source>
        <dbReference type="Proteomes" id="UP001153269"/>
    </source>
</evidence>